<sequence>MDSPKHNPDAALSQLVRYVLTIGNMQGPDSIAQVREQLTGLGFVVDRLEEGEAEIASTHSNGPGLDAIRVALEAGGFQLLEADTNVG</sequence>
<dbReference type="RefSeq" id="WP_092669226.1">
    <property type="nucleotide sequence ID" value="NZ_FOXS01000001.1"/>
</dbReference>
<dbReference type="EMBL" id="FOXS01000001">
    <property type="protein sequence ID" value="SFP92327.1"/>
    <property type="molecule type" value="Genomic_DNA"/>
</dbReference>
<evidence type="ECO:0000313" key="1">
    <source>
        <dbReference type="EMBL" id="SFP92327.1"/>
    </source>
</evidence>
<protein>
    <submittedName>
        <fullName evidence="1">Uncharacterized protein</fullName>
    </submittedName>
</protein>
<accession>A0A1I5UBK3</accession>
<name>A0A1I5UBK3_HYMAR</name>
<gene>
    <name evidence="1" type="ORF">SAMN04515668_0840</name>
</gene>
<keyword evidence="2" id="KW-1185">Reference proteome</keyword>
<dbReference type="OrthoDB" id="885672at2"/>
<dbReference type="AlphaFoldDB" id="A0A1I5UBK3"/>
<evidence type="ECO:0000313" key="2">
    <source>
        <dbReference type="Proteomes" id="UP000199029"/>
    </source>
</evidence>
<proteinExistence type="predicted"/>
<reference evidence="2" key="1">
    <citation type="submission" date="2016-10" db="EMBL/GenBank/DDBJ databases">
        <authorList>
            <person name="Varghese N."/>
            <person name="Submissions S."/>
        </authorList>
    </citation>
    <scope>NUCLEOTIDE SEQUENCE [LARGE SCALE GENOMIC DNA]</scope>
    <source>
        <strain evidence="2">OR362-8,ATCC BAA-1266,JCM 13504</strain>
    </source>
</reference>
<organism evidence="1 2">
    <name type="scientific">Hymenobacter arizonensis</name>
    <name type="common">Siccationidurans arizonensis</name>
    <dbReference type="NCBI Taxonomy" id="1227077"/>
    <lineage>
        <taxon>Bacteria</taxon>
        <taxon>Pseudomonadati</taxon>
        <taxon>Bacteroidota</taxon>
        <taxon>Cytophagia</taxon>
        <taxon>Cytophagales</taxon>
        <taxon>Hymenobacteraceae</taxon>
        <taxon>Hymenobacter</taxon>
    </lineage>
</organism>
<dbReference type="Proteomes" id="UP000199029">
    <property type="component" value="Unassembled WGS sequence"/>
</dbReference>